<keyword evidence="5 8" id="KW-1133">Transmembrane helix</keyword>
<reference evidence="10" key="1">
    <citation type="submission" date="2022-09" db="EMBL/GenBank/DDBJ databases">
        <title>The genome sequence of Rhodococcus aetherivorans N1.</title>
        <authorList>
            <person name="Jiang W."/>
        </authorList>
    </citation>
    <scope>NUCLEOTIDE SEQUENCE</scope>
    <source>
        <strain evidence="10">N1</strain>
    </source>
</reference>
<evidence type="ECO:0000313" key="11">
    <source>
        <dbReference type="Proteomes" id="UP001163947"/>
    </source>
</evidence>
<dbReference type="InterPro" id="IPR013525">
    <property type="entry name" value="ABC2_TM"/>
</dbReference>
<dbReference type="GO" id="GO:0043190">
    <property type="term" value="C:ATP-binding cassette (ABC) transporter complex"/>
    <property type="evidence" value="ECO:0007669"/>
    <property type="project" value="InterPro"/>
</dbReference>
<gene>
    <name evidence="10" type="ORF">OCS65_13810</name>
</gene>
<dbReference type="AlphaFoldDB" id="A0AA46P864"/>
<dbReference type="PANTHER" id="PTHR43077:SF8">
    <property type="entry name" value="DOXORUBICIN RESISTANCE ABC TRANSPORTER PERMEASE PROTEIN DRRB"/>
    <property type="match status" value="1"/>
</dbReference>
<accession>A0AA46P864</accession>
<evidence type="ECO:0000256" key="2">
    <source>
        <dbReference type="ARBA" id="ARBA00007783"/>
    </source>
</evidence>
<evidence type="ECO:0000256" key="3">
    <source>
        <dbReference type="ARBA" id="ARBA00022475"/>
    </source>
</evidence>
<dbReference type="GO" id="GO:0046677">
    <property type="term" value="P:response to antibiotic"/>
    <property type="evidence" value="ECO:0007669"/>
    <property type="project" value="UniProtKB-KW"/>
</dbReference>
<dbReference type="EMBL" id="CP106982">
    <property type="protein sequence ID" value="UYF96750.1"/>
    <property type="molecule type" value="Genomic_DNA"/>
</dbReference>
<keyword evidence="7" id="KW-0046">Antibiotic resistance</keyword>
<dbReference type="InterPro" id="IPR000412">
    <property type="entry name" value="ABC_2_transport"/>
</dbReference>
<evidence type="ECO:0000256" key="6">
    <source>
        <dbReference type="ARBA" id="ARBA00023136"/>
    </source>
</evidence>
<feature type="transmembrane region" description="Helical" evidence="8">
    <location>
        <begin position="234"/>
        <end position="254"/>
    </location>
</feature>
<keyword evidence="6 8" id="KW-0472">Membrane</keyword>
<protein>
    <submittedName>
        <fullName evidence="10">ABC transporter permease</fullName>
    </submittedName>
</protein>
<evidence type="ECO:0000313" key="10">
    <source>
        <dbReference type="EMBL" id="UYF96750.1"/>
    </source>
</evidence>
<dbReference type="RefSeq" id="WP_263510351.1">
    <property type="nucleotide sequence ID" value="NZ_CP106982.1"/>
</dbReference>
<evidence type="ECO:0000256" key="4">
    <source>
        <dbReference type="ARBA" id="ARBA00022692"/>
    </source>
</evidence>
<dbReference type="PANTHER" id="PTHR43077">
    <property type="entry name" value="TRANSPORT PERMEASE YVFS-RELATED"/>
    <property type="match status" value="1"/>
</dbReference>
<comment type="similarity">
    <text evidence="2">Belongs to the ABC-2 integral membrane protein family.</text>
</comment>
<sequence>MTTTTVAPVPSPLYQWWVLSVRTLIPAIRGGELVTALVAPLVFTVGFYVPLQRVIALFTGGTVDYGQFLMPLIALQAVSFTAISAAFLAATDAVHGIDRRFATMPIAAAVPLAARLSASAVKCALSLSAAIGCGHVIGFRFAGTAAAVGFCALALTVGMVLTLGADVIGTLFRSPEATTQALMLPQLVLGMLSCGFVPIDQFPAWIQPFVRNQPVSQFTSSLRGLADGTATATALTPTLLWLGGILLVVVPLAARTNRRQR</sequence>
<keyword evidence="4 8" id="KW-0812">Transmembrane</keyword>
<dbReference type="Pfam" id="PF12698">
    <property type="entry name" value="ABC2_membrane_3"/>
    <property type="match status" value="1"/>
</dbReference>
<comment type="subcellular location">
    <subcellularLocation>
        <location evidence="1">Cell membrane</location>
        <topology evidence="1">Multi-pass membrane protein</topology>
    </subcellularLocation>
</comment>
<evidence type="ECO:0000259" key="9">
    <source>
        <dbReference type="Pfam" id="PF12698"/>
    </source>
</evidence>
<evidence type="ECO:0000256" key="1">
    <source>
        <dbReference type="ARBA" id="ARBA00004651"/>
    </source>
</evidence>
<evidence type="ECO:0000256" key="7">
    <source>
        <dbReference type="ARBA" id="ARBA00023251"/>
    </source>
</evidence>
<feature type="transmembrane region" description="Helical" evidence="8">
    <location>
        <begin position="145"/>
        <end position="169"/>
    </location>
</feature>
<feature type="transmembrane region" description="Helical" evidence="8">
    <location>
        <begin position="30"/>
        <end position="49"/>
    </location>
</feature>
<proteinExistence type="inferred from homology"/>
<keyword evidence="3" id="KW-1003">Cell membrane</keyword>
<dbReference type="PIRSF" id="PIRSF006648">
    <property type="entry name" value="DrrB"/>
    <property type="match status" value="1"/>
</dbReference>
<feature type="domain" description="ABC-2 type transporter transmembrane" evidence="9">
    <location>
        <begin position="60"/>
        <end position="254"/>
    </location>
</feature>
<feature type="transmembrane region" description="Helical" evidence="8">
    <location>
        <begin position="69"/>
        <end position="91"/>
    </location>
</feature>
<dbReference type="GO" id="GO:0140359">
    <property type="term" value="F:ABC-type transporter activity"/>
    <property type="evidence" value="ECO:0007669"/>
    <property type="project" value="InterPro"/>
</dbReference>
<dbReference type="GeneID" id="83621513"/>
<dbReference type="InterPro" id="IPR051328">
    <property type="entry name" value="T7SS_ABC-Transporter"/>
</dbReference>
<name>A0AA46P864_9NOCA</name>
<organism evidence="10 11">
    <name type="scientific">Rhodococcus aetherivorans</name>
    <dbReference type="NCBI Taxonomy" id="191292"/>
    <lineage>
        <taxon>Bacteria</taxon>
        <taxon>Bacillati</taxon>
        <taxon>Actinomycetota</taxon>
        <taxon>Actinomycetes</taxon>
        <taxon>Mycobacteriales</taxon>
        <taxon>Nocardiaceae</taxon>
        <taxon>Rhodococcus</taxon>
    </lineage>
</organism>
<evidence type="ECO:0000256" key="8">
    <source>
        <dbReference type="SAM" id="Phobius"/>
    </source>
</evidence>
<evidence type="ECO:0000256" key="5">
    <source>
        <dbReference type="ARBA" id="ARBA00022989"/>
    </source>
</evidence>
<dbReference type="Proteomes" id="UP001163947">
    <property type="component" value="Chromosome"/>
</dbReference>